<reference evidence="1 2" key="1">
    <citation type="submission" date="2016-08" db="EMBL/GenBank/DDBJ databases">
        <title>Genomes of anaerobic fungi encode conserved fungal cellulosomes for biomass hydrolysis.</title>
        <authorList>
            <consortium name="DOE Joint Genome Institute"/>
            <person name="Haitjema C.H."/>
            <person name="Gilmore S.P."/>
            <person name="Henske J.K."/>
            <person name="Solomon K.V."/>
            <person name="De Groot R."/>
            <person name="Kuo A."/>
            <person name="Mondo S.J."/>
            <person name="Salamov A.A."/>
            <person name="Labutti K."/>
            <person name="Zhao Z."/>
            <person name="Chiniquy J."/>
            <person name="Barry K."/>
            <person name="Brewer H.M."/>
            <person name="Purvine S.O."/>
            <person name="Wright A.T."/>
            <person name="Boxma B."/>
            <person name="Van Alen T."/>
            <person name="Hackstein J.H."/>
            <person name="Baker S.E."/>
            <person name="Grigoriev I.V."/>
            <person name="O'Malley M.A."/>
        </authorList>
    </citation>
    <scope>NUCLEOTIDE SEQUENCE [LARGE SCALE GENOMIC DNA]</scope>
    <source>
        <strain evidence="2">finn</strain>
    </source>
</reference>
<protein>
    <submittedName>
        <fullName evidence="1">Uncharacterized protein</fullName>
    </submittedName>
</protein>
<accession>A0A1Y1V915</accession>
<evidence type="ECO:0000313" key="2">
    <source>
        <dbReference type="Proteomes" id="UP000193719"/>
    </source>
</evidence>
<reference evidence="1 2" key="2">
    <citation type="submission" date="2016-08" db="EMBL/GenBank/DDBJ databases">
        <title>Pervasive Adenine N6-methylation of Active Genes in Fungi.</title>
        <authorList>
            <consortium name="DOE Joint Genome Institute"/>
            <person name="Mondo S.J."/>
            <person name="Dannebaum R.O."/>
            <person name="Kuo R.C."/>
            <person name="Labutti K."/>
            <person name="Haridas S."/>
            <person name="Kuo A."/>
            <person name="Salamov A."/>
            <person name="Ahrendt S.R."/>
            <person name="Lipzen A."/>
            <person name="Sullivan W."/>
            <person name="Andreopoulos W.B."/>
            <person name="Clum A."/>
            <person name="Lindquist E."/>
            <person name="Daum C."/>
            <person name="Ramamoorthy G.K."/>
            <person name="Gryganskyi A."/>
            <person name="Culley D."/>
            <person name="Magnuson J.K."/>
            <person name="James T.Y."/>
            <person name="O'Malley M.A."/>
            <person name="Stajich J.E."/>
            <person name="Spatafora J.W."/>
            <person name="Visel A."/>
            <person name="Grigoriev I.V."/>
        </authorList>
    </citation>
    <scope>NUCLEOTIDE SEQUENCE [LARGE SCALE GENOMIC DNA]</scope>
    <source>
        <strain evidence="2">finn</strain>
    </source>
</reference>
<keyword evidence="2" id="KW-1185">Reference proteome</keyword>
<sequence length="428" mass="48754">MNSEHLIEKSYIETPDFDSIYKNLPETGTTTRAFAAFTADQESQKIFYPHFNRISLINCRRLSKEKSFTKEKYLPILTAIEDYSGPAALKLAQTGKKVVVLIFADATNVGGIYITNSNPAWTQEEQTILMAPEIYGYLGENFGVKRINNDNDSIYKANQKRYSLNIDDYENPNFINPSYGYILTNLLITHNVSHCKSMVKLPKDKIVEVSYAFFSMPSFNTGINKDPIGASLIGYSEEKDGELIYSNISNIISTLYEDKNIGQRALSESVSRTVGKITIFYPVNKLKEFANQYLKGEFSVVKTISIILKAKLLQDKYKEKKLKKELKFKNFLDFEKDRIRVIVDSHLNYVDWVYEKFSNLIKGAEMAEADTLVLGKIGCGAFLNDENEIAEIMGRALANCKRIKYVYFAGMVETDPFIENVRKAMTKN</sequence>
<name>A0A1Y1V915_9FUNG</name>
<dbReference type="InterPro" id="IPR043472">
    <property type="entry name" value="Macro_dom-like"/>
</dbReference>
<comment type="caution">
    <text evidence="1">The sequence shown here is derived from an EMBL/GenBank/DDBJ whole genome shotgun (WGS) entry which is preliminary data.</text>
</comment>
<organism evidence="1 2">
    <name type="scientific">Piromyces finnis</name>
    <dbReference type="NCBI Taxonomy" id="1754191"/>
    <lineage>
        <taxon>Eukaryota</taxon>
        <taxon>Fungi</taxon>
        <taxon>Fungi incertae sedis</taxon>
        <taxon>Chytridiomycota</taxon>
        <taxon>Chytridiomycota incertae sedis</taxon>
        <taxon>Neocallimastigomycetes</taxon>
        <taxon>Neocallimastigales</taxon>
        <taxon>Neocallimastigaceae</taxon>
        <taxon>Piromyces</taxon>
    </lineage>
</organism>
<proteinExistence type="predicted"/>
<evidence type="ECO:0000313" key="1">
    <source>
        <dbReference type="EMBL" id="ORX50018.1"/>
    </source>
</evidence>
<dbReference type="AlphaFoldDB" id="A0A1Y1V915"/>
<dbReference type="Gene3D" id="3.40.220.10">
    <property type="entry name" value="Leucine Aminopeptidase, subunit E, domain 1"/>
    <property type="match status" value="1"/>
</dbReference>
<gene>
    <name evidence="1" type="ORF">BCR36DRAFT_583622</name>
</gene>
<dbReference type="EMBL" id="MCFH01000022">
    <property type="protein sequence ID" value="ORX50018.1"/>
    <property type="molecule type" value="Genomic_DNA"/>
</dbReference>
<dbReference type="OrthoDB" id="9985428at2759"/>
<dbReference type="Proteomes" id="UP000193719">
    <property type="component" value="Unassembled WGS sequence"/>
</dbReference>